<keyword evidence="1 5" id="KW-0474">Menaquinone biosynthesis</keyword>
<evidence type="ECO:0000256" key="2">
    <source>
        <dbReference type="ARBA" id="ARBA00022598"/>
    </source>
</evidence>
<reference evidence="8 9" key="1">
    <citation type="submission" date="2016-09" db="EMBL/GenBank/DDBJ databases">
        <title>Vagococcus teuberi sp. nov., isolated from the Malian artisanal sour milk fene.</title>
        <authorList>
            <person name="Wullschleger S."/>
            <person name="Seifert C."/>
            <person name="Baumgartner S."/>
            <person name="Lacroix C."/>
            <person name="Bonfoh B."/>
            <person name="Stevens M.J."/>
            <person name="Meile L."/>
        </authorList>
    </citation>
    <scope>NUCLEOTIDE SEQUENCE [LARGE SCALE GENOMIC DNA]</scope>
    <source>
        <strain evidence="8 9">DSM 21459</strain>
    </source>
</reference>
<dbReference type="HAMAP" id="MF_00731">
    <property type="entry name" value="MenE"/>
    <property type="match status" value="1"/>
</dbReference>
<evidence type="ECO:0000256" key="5">
    <source>
        <dbReference type="HAMAP-Rule" id="MF_00731"/>
    </source>
</evidence>
<dbReference type="KEGG" id="vte:BHY08_01910"/>
<dbReference type="GO" id="GO:0008756">
    <property type="term" value="F:o-succinylbenzoate-CoA ligase activity"/>
    <property type="evidence" value="ECO:0007669"/>
    <property type="project" value="UniProtKB-UniRule"/>
</dbReference>
<sequence length="474" mass="52410">MLPWLTAQLETHPEKIGLYTINQSWTIAEIASEVDERAKRVMVFLSQNDKRVAILSHNSSDMYFLILALWSLGKEIVFLNTHLTTQELLYQLEDSGVKTIFVADDLKEKNFNHVQLISFSDIHCQPLLDSISYPTFSVDATASIMYTSGTTGKPKGVIQTFRNHLASSMGTQKNMNITAQDVWGCSVPMFHISGLSIVVRQLVIGCGVYIFEKFDASLMSRLFKTGDITVSSVVNVMLKQLLQAYPKQGYSDKFKCLLVGGGPVSKEMLQDCFNKDITVIQSFGMTETCSQVVALGYDDALQKIGSSGLPLDGISLVIRKDDETCEPMEIGEILLSGPNISPGYLNKSSSWTTDGYFKTGDLGYLDEDGYLYVVSRLSELIISGGENIYPAEVEQCIASLSGIMEVAVVGEHDDTWGEVPVAYIVMDDTIDIEKISETCLNSLAKYKCPKKYYVVDALPRTASGKVAKRLLVNE</sequence>
<evidence type="ECO:0000256" key="4">
    <source>
        <dbReference type="ARBA" id="ARBA00022840"/>
    </source>
</evidence>
<organism evidence="8 9">
    <name type="scientific">Vagococcus teuberi</name>
    <dbReference type="NCBI Taxonomy" id="519472"/>
    <lineage>
        <taxon>Bacteria</taxon>
        <taxon>Bacillati</taxon>
        <taxon>Bacillota</taxon>
        <taxon>Bacilli</taxon>
        <taxon>Lactobacillales</taxon>
        <taxon>Enterococcaceae</taxon>
        <taxon>Vagococcus</taxon>
    </lineage>
</organism>
<dbReference type="NCBIfam" id="NF002966">
    <property type="entry name" value="PRK03640.1"/>
    <property type="match status" value="1"/>
</dbReference>
<dbReference type="SUPFAM" id="SSF56801">
    <property type="entry name" value="Acetyl-CoA synthetase-like"/>
    <property type="match status" value="1"/>
</dbReference>
<gene>
    <name evidence="5" type="primary">menE</name>
    <name evidence="8" type="ORF">BHY08_01910</name>
</gene>
<keyword evidence="4 5" id="KW-0067">ATP-binding</keyword>
<dbReference type="EMBL" id="CP017267">
    <property type="protein sequence ID" value="APB30689.1"/>
    <property type="molecule type" value="Genomic_DNA"/>
</dbReference>
<accession>A0A1J0A449</accession>
<keyword evidence="2 5" id="KW-0436">Ligase</keyword>
<name>A0A1J0A449_9ENTE</name>
<keyword evidence="9" id="KW-1185">Reference proteome</keyword>
<evidence type="ECO:0000259" key="7">
    <source>
        <dbReference type="Pfam" id="PF13193"/>
    </source>
</evidence>
<evidence type="ECO:0000256" key="1">
    <source>
        <dbReference type="ARBA" id="ARBA00022428"/>
    </source>
</evidence>
<dbReference type="Gene3D" id="3.30.300.30">
    <property type="match status" value="1"/>
</dbReference>
<dbReference type="STRING" id="519472.BHY08_01910"/>
<dbReference type="PANTHER" id="PTHR43201:SF5">
    <property type="entry name" value="MEDIUM-CHAIN ACYL-COA LIGASE ACSF2, MITOCHONDRIAL"/>
    <property type="match status" value="1"/>
</dbReference>
<dbReference type="Gene3D" id="3.40.50.12780">
    <property type="entry name" value="N-terminal domain of ligase-like"/>
    <property type="match status" value="1"/>
</dbReference>
<feature type="domain" description="AMP-binding enzyme C-terminal" evidence="7">
    <location>
        <begin position="392"/>
        <end position="465"/>
    </location>
</feature>
<comment type="pathway">
    <text evidence="5">Quinol/quinone metabolism; menaquinone biosynthesis.</text>
</comment>
<dbReference type="InterPro" id="IPR042099">
    <property type="entry name" value="ANL_N_sf"/>
</dbReference>
<dbReference type="PANTHER" id="PTHR43201">
    <property type="entry name" value="ACYL-COA SYNTHETASE"/>
    <property type="match status" value="1"/>
</dbReference>
<dbReference type="InterPro" id="IPR000873">
    <property type="entry name" value="AMP-dep_synth/lig_dom"/>
</dbReference>
<evidence type="ECO:0000259" key="6">
    <source>
        <dbReference type="Pfam" id="PF00501"/>
    </source>
</evidence>
<dbReference type="InterPro" id="IPR045851">
    <property type="entry name" value="AMP-bd_C_sf"/>
</dbReference>
<comment type="pathway">
    <text evidence="5">Quinol/quinone metabolism; 1,4-dihydroxy-2-naphthoate biosynthesis; 1,4-dihydroxy-2-naphthoate from chorismate: step 5/7.</text>
</comment>
<dbReference type="NCBIfam" id="TIGR01923">
    <property type="entry name" value="menE"/>
    <property type="match status" value="1"/>
</dbReference>
<keyword evidence="3 5" id="KW-0547">Nucleotide-binding</keyword>
<evidence type="ECO:0000313" key="9">
    <source>
        <dbReference type="Proteomes" id="UP000191200"/>
    </source>
</evidence>
<dbReference type="Proteomes" id="UP000191200">
    <property type="component" value="Chromosome"/>
</dbReference>
<dbReference type="UniPathway" id="UPA01057">
    <property type="reaction ID" value="UER00166"/>
</dbReference>
<dbReference type="InterPro" id="IPR020845">
    <property type="entry name" value="AMP-binding_CS"/>
</dbReference>
<dbReference type="UniPathway" id="UPA00079"/>
<dbReference type="AlphaFoldDB" id="A0A1J0A449"/>
<dbReference type="Pfam" id="PF13193">
    <property type="entry name" value="AMP-binding_C"/>
    <property type="match status" value="1"/>
</dbReference>
<dbReference type="EC" id="6.2.1.26" evidence="5"/>
<comment type="function">
    <text evidence="5">Converts 2-succinylbenzoate (OSB) to 2-succinylbenzoyl-CoA (OSB-CoA).</text>
</comment>
<evidence type="ECO:0000256" key="3">
    <source>
        <dbReference type="ARBA" id="ARBA00022741"/>
    </source>
</evidence>
<comment type="similarity">
    <text evidence="5">Belongs to the ATP-dependent AMP-binding enzyme family. MenE subfamily.</text>
</comment>
<evidence type="ECO:0000313" key="8">
    <source>
        <dbReference type="EMBL" id="APB30689.1"/>
    </source>
</evidence>
<dbReference type="GO" id="GO:0031956">
    <property type="term" value="F:medium-chain fatty acid-CoA ligase activity"/>
    <property type="evidence" value="ECO:0007669"/>
    <property type="project" value="TreeGrafter"/>
</dbReference>
<dbReference type="PROSITE" id="PS00455">
    <property type="entry name" value="AMP_BINDING"/>
    <property type="match status" value="1"/>
</dbReference>
<dbReference type="InterPro" id="IPR010192">
    <property type="entry name" value="MenE"/>
</dbReference>
<dbReference type="GO" id="GO:0005524">
    <property type="term" value="F:ATP binding"/>
    <property type="evidence" value="ECO:0007669"/>
    <property type="project" value="UniProtKB-KW"/>
</dbReference>
<comment type="catalytic activity">
    <reaction evidence="5">
        <text>2-succinylbenzoate + ATP + CoA = 2-succinylbenzoyl-CoA + AMP + diphosphate</text>
        <dbReference type="Rhea" id="RHEA:17009"/>
        <dbReference type="ChEBI" id="CHEBI:18325"/>
        <dbReference type="ChEBI" id="CHEBI:30616"/>
        <dbReference type="ChEBI" id="CHEBI:33019"/>
        <dbReference type="ChEBI" id="CHEBI:57287"/>
        <dbReference type="ChEBI" id="CHEBI:57364"/>
        <dbReference type="ChEBI" id="CHEBI:456215"/>
        <dbReference type="EC" id="6.2.1.26"/>
    </reaction>
</comment>
<dbReference type="InterPro" id="IPR025110">
    <property type="entry name" value="AMP-bd_C"/>
</dbReference>
<feature type="domain" description="AMP-dependent synthetase/ligase" evidence="6">
    <location>
        <begin position="7"/>
        <end position="345"/>
    </location>
</feature>
<protein>
    <recommendedName>
        <fullName evidence="5">2-succinylbenzoate--CoA ligase</fullName>
        <ecNumber evidence="5">6.2.1.26</ecNumber>
    </recommendedName>
    <alternativeName>
        <fullName evidence="5">o-succinylbenzoyl-CoA synthetase</fullName>
        <shortName evidence="5">OSB-CoA synthetase</shortName>
    </alternativeName>
</protein>
<dbReference type="RefSeq" id="WP_071456258.1">
    <property type="nucleotide sequence ID" value="NZ_CP017267.1"/>
</dbReference>
<proteinExistence type="inferred from homology"/>
<dbReference type="GO" id="GO:0009234">
    <property type="term" value="P:menaquinone biosynthetic process"/>
    <property type="evidence" value="ECO:0007669"/>
    <property type="project" value="UniProtKB-UniRule"/>
</dbReference>
<dbReference type="Pfam" id="PF00501">
    <property type="entry name" value="AMP-binding"/>
    <property type="match status" value="1"/>
</dbReference>
<dbReference type="GO" id="GO:0006631">
    <property type="term" value="P:fatty acid metabolic process"/>
    <property type="evidence" value="ECO:0007669"/>
    <property type="project" value="TreeGrafter"/>
</dbReference>